<feature type="compositionally biased region" description="Basic and acidic residues" evidence="14">
    <location>
        <begin position="75"/>
        <end position="99"/>
    </location>
</feature>
<evidence type="ECO:0000256" key="7">
    <source>
        <dbReference type="ARBA" id="ARBA00023002"/>
    </source>
</evidence>
<dbReference type="Pfam" id="PF21233">
    <property type="entry name" value="WHD_RIOX1"/>
    <property type="match status" value="1"/>
</dbReference>
<evidence type="ECO:0000256" key="13">
    <source>
        <dbReference type="RuleBase" id="RU366061"/>
    </source>
</evidence>
<evidence type="ECO:0000256" key="8">
    <source>
        <dbReference type="ARBA" id="ARBA00023004"/>
    </source>
</evidence>
<evidence type="ECO:0000313" key="17">
    <source>
        <dbReference type="WBParaSite" id="GPLIN_000070200"/>
    </source>
</evidence>
<comment type="cofactor">
    <cofactor evidence="13">
        <name>Fe(2+)</name>
        <dbReference type="ChEBI" id="CHEBI:29033"/>
    </cofactor>
    <text evidence="13">Binds 1 Fe(2+) ion per subunit.</text>
</comment>
<dbReference type="GO" id="GO:0140680">
    <property type="term" value="F:histone H3K36me/H3K36me2 demethylase activity"/>
    <property type="evidence" value="ECO:0007669"/>
    <property type="project" value="UniProtKB-EC"/>
</dbReference>
<evidence type="ECO:0000256" key="11">
    <source>
        <dbReference type="ARBA" id="ARBA00023242"/>
    </source>
</evidence>
<feature type="compositionally biased region" description="Acidic residues" evidence="14">
    <location>
        <begin position="175"/>
        <end position="204"/>
    </location>
</feature>
<evidence type="ECO:0000256" key="14">
    <source>
        <dbReference type="SAM" id="MobiDB-lite"/>
    </source>
</evidence>
<dbReference type="Gene3D" id="2.60.120.650">
    <property type="entry name" value="Cupin"/>
    <property type="match status" value="1"/>
</dbReference>
<feature type="compositionally biased region" description="Acidic residues" evidence="14">
    <location>
        <begin position="227"/>
        <end position="242"/>
    </location>
</feature>
<keyword evidence="4 13" id="KW-0479">Metal-binding</keyword>
<evidence type="ECO:0000256" key="4">
    <source>
        <dbReference type="ARBA" id="ARBA00022723"/>
    </source>
</evidence>
<dbReference type="InterPro" id="IPR003347">
    <property type="entry name" value="JmjC_dom"/>
</dbReference>
<comment type="similarity">
    <text evidence="2">Belongs to the ROX family. NO66 subfamily.</text>
</comment>
<feature type="compositionally biased region" description="Acidic residues" evidence="14">
    <location>
        <begin position="156"/>
        <end position="168"/>
    </location>
</feature>
<keyword evidence="6 13" id="KW-0223">Dioxygenase</keyword>
<feature type="compositionally biased region" description="Basic residues" evidence="14">
    <location>
        <begin position="752"/>
        <end position="764"/>
    </location>
</feature>
<feature type="compositionally biased region" description="Basic and acidic residues" evidence="14">
    <location>
        <begin position="134"/>
        <end position="145"/>
    </location>
</feature>
<feature type="compositionally biased region" description="Low complexity" evidence="14">
    <location>
        <begin position="120"/>
        <end position="131"/>
    </location>
</feature>
<dbReference type="AlphaFoldDB" id="A0A183BJC3"/>
<evidence type="ECO:0000256" key="3">
    <source>
        <dbReference type="ARBA" id="ARBA00022491"/>
    </source>
</evidence>
<dbReference type="EC" id="1.14.11.27" evidence="13"/>
<dbReference type="PANTHER" id="PTHR13096:SF8">
    <property type="entry name" value="RIBOSOMAL OXYGENASE 1"/>
    <property type="match status" value="1"/>
</dbReference>
<reference evidence="16" key="1">
    <citation type="submission" date="2014-05" db="EMBL/GenBank/DDBJ databases">
        <title>The genome and life-stage specific transcriptomes of Globodera pallida elucidate key aspects of plant parasitism by a cyst nematode.</title>
        <authorList>
            <person name="Cotton J.A."/>
            <person name="Lilley C.J."/>
            <person name="Jones L.M."/>
            <person name="Kikuchi T."/>
            <person name="Reid A.J."/>
            <person name="Thorpe P."/>
            <person name="Tsai I.J."/>
            <person name="Beasley H."/>
            <person name="Blok V."/>
            <person name="Cock P.J.A."/>
            <person name="Van den Akker S.E."/>
            <person name="Holroyd N."/>
            <person name="Hunt M."/>
            <person name="Mantelin S."/>
            <person name="Naghra H."/>
            <person name="Pain A."/>
            <person name="Palomares-Rius J.E."/>
            <person name="Zarowiecki M."/>
            <person name="Berriman M."/>
            <person name="Jones J.T."/>
            <person name="Urwin P.E."/>
        </authorList>
    </citation>
    <scope>NUCLEOTIDE SEQUENCE [LARGE SCALE GENOMIC DNA]</scope>
    <source>
        <strain evidence="16">Lindley</strain>
    </source>
</reference>
<keyword evidence="10 13" id="KW-0804">Transcription</keyword>
<evidence type="ECO:0000256" key="10">
    <source>
        <dbReference type="ARBA" id="ARBA00023163"/>
    </source>
</evidence>
<proteinExistence type="inferred from homology"/>
<feature type="domain" description="JmjC" evidence="15">
    <location>
        <begin position="387"/>
        <end position="530"/>
    </location>
</feature>
<dbReference type="GO" id="GO:0032453">
    <property type="term" value="F:histone H3K4 demethylase activity"/>
    <property type="evidence" value="ECO:0007669"/>
    <property type="project" value="TreeGrafter"/>
</dbReference>
<dbReference type="Pfam" id="PF08007">
    <property type="entry name" value="JmjC_2"/>
    <property type="match status" value="1"/>
</dbReference>
<feature type="region of interest" description="Disordered" evidence="14">
    <location>
        <begin position="42"/>
        <end position="245"/>
    </location>
</feature>
<keyword evidence="3" id="KW-0678">Repressor</keyword>
<evidence type="ECO:0000256" key="2">
    <source>
        <dbReference type="ARBA" id="ARBA00010309"/>
    </source>
</evidence>
<dbReference type="Proteomes" id="UP000050741">
    <property type="component" value="Unassembled WGS sequence"/>
</dbReference>
<name>A0A183BJC3_GLOPA</name>
<keyword evidence="7 13" id="KW-0560">Oxidoreductase</keyword>
<feature type="region of interest" description="Disordered" evidence="14">
    <location>
        <begin position="731"/>
        <end position="771"/>
    </location>
</feature>
<accession>A0A183BJC3</accession>
<comment type="subcellular location">
    <subcellularLocation>
        <location evidence="1 13">Nucleus</location>
    </subcellularLocation>
</comment>
<dbReference type="InterPro" id="IPR039994">
    <property type="entry name" value="NO66-like"/>
</dbReference>
<keyword evidence="16" id="KW-1185">Reference proteome</keyword>
<evidence type="ECO:0000256" key="5">
    <source>
        <dbReference type="ARBA" id="ARBA00022853"/>
    </source>
</evidence>
<dbReference type="WBParaSite" id="GPLIN_000070200">
    <property type="protein sequence ID" value="GPLIN_000070200"/>
    <property type="gene ID" value="GPLIN_000070200"/>
</dbReference>
<evidence type="ECO:0000259" key="15">
    <source>
        <dbReference type="PROSITE" id="PS51184"/>
    </source>
</evidence>
<dbReference type="SUPFAM" id="SSF51197">
    <property type="entry name" value="Clavaminate synthase-like"/>
    <property type="match status" value="1"/>
</dbReference>
<dbReference type="PROSITE" id="PS51184">
    <property type="entry name" value="JMJC"/>
    <property type="match status" value="1"/>
</dbReference>
<keyword evidence="9 13" id="KW-0805">Transcription regulation</keyword>
<keyword evidence="5" id="KW-0156">Chromatin regulator</keyword>
<evidence type="ECO:0000256" key="1">
    <source>
        <dbReference type="ARBA" id="ARBA00004123"/>
    </source>
</evidence>
<reference evidence="17" key="2">
    <citation type="submission" date="2016-06" db="UniProtKB">
        <authorList>
            <consortium name="WormBaseParasite"/>
        </authorList>
    </citation>
    <scope>IDENTIFICATION</scope>
</reference>
<evidence type="ECO:0000256" key="9">
    <source>
        <dbReference type="ARBA" id="ARBA00023015"/>
    </source>
</evidence>
<keyword evidence="8 13" id="KW-0408">Iron</keyword>
<comment type="function">
    <text evidence="13">Oxygenase that can act as both a histone lysine demethylase and a ribosomal histidine hydroxylase.</text>
</comment>
<dbReference type="Gene3D" id="3.90.930.40">
    <property type="match status" value="1"/>
</dbReference>
<keyword evidence="11 13" id="KW-0539">Nucleus</keyword>
<comment type="catalytic activity">
    <reaction evidence="12 13">
        <text>N(6),N(6)-dimethyl-L-lysyl(36)-[histone H3] + 2 2-oxoglutarate + 2 O2 = L-lysyl(36)-[histone H3] + 2 formaldehyde + 2 succinate + 2 CO2</text>
        <dbReference type="Rhea" id="RHEA:42032"/>
        <dbReference type="Rhea" id="RHEA-COMP:9785"/>
        <dbReference type="Rhea" id="RHEA-COMP:9787"/>
        <dbReference type="ChEBI" id="CHEBI:15379"/>
        <dbReference type="ChEBI" id="CHEBI:16526"/>
        <dbReference type="ChEBI" id="CHEBI:16810"/>
        <dbReference type="ChEBI" id="CHEBI:16842"/>
        <dbReference type="ChEBI" id="CHEBI:29969"/>
        <dbReference type="ChEBI" id="CHEBI:30031"/>
        <dbReference type="ChEBI" id="CHEBI:61976"/>
        <dbReference type="EC" id="1.14.11.27"/>
    </reaction>
</comment>
<dbReference type="GO" id="GO:0005506">
    <property type="term" value="F:iron ion binding"/>
    <property type="evidence" value="ECO:0007669"/>
    <property type="project" value="UniProtKB-UniRule"/>
</dbReference>
<protein>
    <recommendedName>
        <fullName evidence="13">Bifunctional lysine-specific demethylase and histidyl-hydroxylase</fullName>
        <ecNumber evidence="13">1.14.11.27</ecNumber>
    </recommendedName>
</protein>
<evidence type="ECO:0000256" key="6">
    <source>
        <dbReference type="ARBA" id="ARBA00022964"/>
    </source>
</evidence>
<evidence type="ECO:0000313" key="16">
    <source>
        <dbReference type="Proteomes" id="UP000050741"/>
    </source>
</evidence>
<dbReference type="GO" id="GO:0005730">
    <property type="term" value="C:nucleolus"/>
    <property type="evidence" value="ECO:0007669"/>
    <property type="project" value="TreeGrafter"/>
</dbReference>
<dbReference type="PANTHER" id="PTHR13096">
    <property type="entry name" value="MINA53 MYC INDUCED NUCLEAR ANTIGEN"/>
    <property type="match status" value="1"/>
</dbReference>
<sequence length="771" mass="86459">MGKKDRKNSKAFRLLNQANDSVAISKQKKLEKDQQEKDIVEKFEERQNVDPAVSLKSLAASTTGYPRATSTPMDRQSKRESKWRSDGRSAVHKTVRELVVEAGGNAESHRFKGKRKINCSSESSGKEQNSSINCEEKLETDEKGPSIKRMKVAIESDSDDASSVEELADQNGQFSEEDMTDEDEEESFGGEPDDLEDEELEQADAAELKNGNMEDEEEASSFFTSDESLEDEIEDDSDEGPLELEFTGYGTDEKSAKCLILEALKGYTIATSPFALFKFSEGVDHSVQVATKALQWITSPIDSQTFFSDFFQKRVFVVNRKANDYFDGFFGTADFFEMLQKFDLGFGADVNVALYEKGERTTLNGAEGERASAAAVWRHTGCGRSVQFVRPQRHNDNIWYLCDVLQELFCSFVGANCYLTPPKSSGFAPHWDDIDAFMLQVEGRKYWKVYAPASADDTLPLESSGNFAESDFEGREPTFEGWLEQGDTLYVPRGWTHQALTGDVHSLHVTVSVCRHHSFADFLEKASAEFVQTVVSSSKHLRHNLPPLLLDMGGVCKSDFSGEKMLQEKIIPITEIFARKFGQDFSSYVSSYIDLMAREFFRCALPPLLTLEEKAKICCGAEIGGSMDIGLETEIRLVRKHTQRLLFESAEKAFIVHRMDNSRSYEGSSENIVDFPTEFEDGFVVLVDSYPEWVKVRELGLKPRGANIELAKLLFGSGLLMLQRETPRELLNGGEEKAAQVEEEQSAEAGGKKSKKRRRRKGKLAKKDSGN</sequence>
<organism evidence="16 17">
    <name type="scientific">Globodera pallida</name>
    <name type="common">Potato cyst nematode worm</name>
    <name type="synonym">Heterodera pallida</name>
    <dbReference type="NCBI Taxonomy" id="36090"/>
    <lineage>
        <taxon>Eukaryota</taxon>
        <taxon>Metazoa</taxon>
        <taxon>Ecdysozoa</taxon>
        <taxon>Nematoda</taxon>
        <taxon>Chromadorea</taxon>
        <taxon>Rhabditida</taxon>
        <taxon>Tylenchina</taxon>
        <taxon>Tylenchomorpha</taxon>
        <taxon>Tylenchoidea</taxon>
        <taxon>Heteroderidae</taxon>
        <taxon>Heteroderinae</taxon>
        <taxon>Globodera</taxon>
    </lineage>
</organism>
<evidence type="ECO:0000256" key="12">
    <source>
        <dbReference type="ARBA" id="ARBA00047915"/>
    </source>
</evidence>
<dbReference type="InterPro" id="IPR049043">
    <property type="entry name" value="WHD_RIOX1"/>
</dbReference>
<feature type="compositionally biased region" description="Polar residues" evidence="14">
    <location>
        <begin position="59"/>
        <end position="74"/>
    </location>
</feature>